<feature type="transmembrane region" description="Helical" evidence="1">
    <location>
        <begin position="184"/>
        <end position="200"/>
    </location>
</feature>
<evidence type="ECO:0000313" key="2">
    <source>
        <dbReference type="EMBL" id="MXG91148.1"/>
    </source>
</evidence>
<gene>
    <name evidence="2" type="ORF">GRQ65_16485</name>
</gene>
<comment type="caution">
    <text evidence="2">The sequence shown here is derived from an EMBL/GenBank/DDBJ whole genome shotgun (WGS) entry which is preliminary data.</text>
</comment>
<dbReference type="EMBL" id="WUEK01000011">
    <property type="protein sequence ID" value="MXG91148.1"/>
    <property type="molecule type" value="Genomic_DNA"/>
</dbReference>
<keyword evidence="1" id="KW-1133">Transmembrane helix</keyword>
<organism evidence="2 3">
    <name type="scientific">Nocardioides flavescens</name>
    <dbReference type="NCBI Taxonomy" id="2691959"/>
    <lineage>
        <taxon>Bacteria</taxon>
        <taxon>Bacillati</taxon>
        <taxon>Actinomycetota</taxon>
        <taxon>Actinomycetes</taxon>
        <taxon>Propionibacteriales</taxon>
        <taxon>Nocardioidaceae</taxon>
        <taxon>Nocardioides</taxon>
    </lineage>
</organism>
<evidence type="ECO:0008006" key="4">
    <source>
        <dbReference type="Google" id="ProtNLM"/>
    </source>
</evidence>
<protein>
    <recommendedName>
        <fullName evidence="4">Intracellular septation protein A</fullName>
    </recommendedName>
</protein>
<keyword evidence="1" id="KW-0472">Membrane</keyword>
<proteinExistence type="predicted"/>
<feature type="transmembrane region" description="Helical" evidence="1">
    <location>
        <begin position="30"/>
        <end position="54"/>
    </location>
</feature>
<dbReference type="NCBIfam" id="NF041646">
    <property type="entry name" value="VC0807_fam"/>
    <property type="match status" value="1"/>
</dbReference>
<dbReference type="AlphaFoldDB" id="A0A6L7EZF9"/>
<reference evidence="2 3" key="1">
    <citation type="submission" date="2019-12" db="EMBL/GenBank/DDBJ databases">
        <authorList>
            <person name="Kun Z."/>
        </authorList>
    </citation>
    <scope>NUCLEOTIDE SEQUENCE [LARGE SCALE GENOMIC DNA]</scope>
    <source>
        <strain evidence="2 3">YIM 123512</strain>
    </source>
</reference>
<dbReference type="Proteomes" id="UP000473325">
    <property type="component" value="Unassembled WGS sequence"/>
</dbReference>
<feature type="transmembrane region" description="Helical" evidence="1">
    <location>
        <begin position="93"/>
        <end position="113"/>
    </location>
</feature>
<sequence length="220" mass="23718">MTCSERRVLLREVARRTTVSISVGCLIPGVLFYSLFIVGGVWPAMGAALAWTYGALIWRRATHRPVSGLLVLAAGVLTLRTMVSIAAHSPFLYFLQPVLTDVAIGIAFLMTLLSSKPIIARMAPDFYPLDDEVAARPGVRRLFAGLTALWGTVLILKGSIMLWVLTSSSTDTYVLVRGLTVPPTNVLTIATTIALALWVAKREGLLNPAPVARPEPLPVA</sequence>
<evidence type="ECO:0000313" key="3">
    <source>
        <dbReference type="Proteomes" id="UP000473325"/>
    </source>
</evidence>
<keyword evidence="1" id="KW-0812">Transmembrane</keyword>
<keyword evidence="3" id="KW-1185">Reference proteome</keyword>
<accession>A0A6L7EZF9</accession>
<evidence type="ECO:0000256" key="1">
    <source>
        <dbReference type="SAM" id="Phobius"/>
    </source>
</evidence>
<feature type="transmembrane region" description="Helical" evidence="1">
    <location>
        <begin position="142"/>
        <end position="164"/>
    </location>
</feature>
<dbReference type="RefSeq" id="WP_160879089.1">
    <property type="nucleotide sequence ID" value="NZ_WUEK01000011.1"/>
</dbReference>
<name>A0A6L7EZF9_9ACTN</name>
<feature type="transmembrane region" description="Helical" evidence="1">
    <location>
        <begin position="66"/>
        <end position="87"/>
    </location>
</feature>